<comment type="caution">
    <text evidence="8">Lacks conserved residue(s) required for the propagation of feature annotation.</text>
</comment>
<dbReference type="GO" id="GO:0005737">
    <property type="term" value="C:cytoplasm"/>
    <property type="evidence" value="ECO:0007669"/>
    <property type="project" value="UniProtKB-SubCell"/>
</dbReference>
<reference evidence="10 11" key="1">
    <citation type="submission" date="2020-02" db="EMBL/GenBank/DDBJ databases">
        <title>Whole genome sequence of Halogeometricum borinquense strain wsp4.</title>
        <authorList>
            <person name="Verma D.K."/>
            <person name="Gopal K."/>
            <person name="Prasad E.S."/>
        </authorList>
    </citation>
    <scope>NUCLEOTIDE SEQUENCE [LARGE SCALE GENOMIC DNA]</scope>
    <source>
        <strain evidence="11">wsp4</strain>
    </source>
</reference>
<proteinExistence type="inferred from homology"/>
<gene>
    <name evidence="8" type="primary">mobA</name>
    <name evidence="10" type="ORF">G3I44_04265</name>
</gene>
<dbReference type="EC" id="2.7.7.77" evidence="8"/>
<evidence type="ECO:0000256" key="8">
    <source>
        <dbReference type="HAMAP-Rule" id="MF_00316"/>
    </source>
</evidence>
<keyword evidence="2 8" id="KW-0808">Transferase</keyword>
<comment type="function">
    <text evidence="8">Transfers a GMP moiety from GTP to Mo-molybdopterin (Mo-MPT) cofactor (Moco or molybdenum cofactor) to form Mo-molybdopterin guanine dinucleotide (Mo-MGD) cofactor.</text>
</comment>
<dbReference type="GO" id="GO:0006777">
    <property type="term" value="P:Mo-molybdopterin cofactor biosynthetic process"/>
    <property type="evidence" value="ECO:0007669"/>
    <property type="project" value="UniProtKB-KW"/>
</dbReference>
<sequence length="208" mass="22700">MNGKTREGVILGGGYSTRFGDEDKALAELAGKPLVRHVAERLATACDRLVVNCRDDQTDDFRAAVEGCGVPITVATDPIPDRGPMAGIRTGLSAVESEYAAVVACDMPFVDPDFLSYLFTRADGSDAAVPQRDDEWYQTTQAVYRVESMVGACERALDRGDAKILAALEELDDWVTVTEAEIREHADPETFDNVNTKEELQAAARRLE</sequence>
<feature type="binding site" evidence="8">
    <location>
        <position position="24"/>
    </location>
    <ligand>
        <name>GTP</name>
        <dbReference type="ChEBI" id="CHEBI:37565"/>
    </ligand>
</feature>
<keyword evidence="6 8" id="KW-0342">GTP-binding</keyword>
<dbReference type="GO" id="GO:0061603">
    <property type="term" value="F:molybdenum cofactor guanylyltransferase activity"/>
    <property type="evidence" value="ECO:0007669"/>
    <property type="project" value="UniProtKB-EC"/>
</dbReference>
<keyword evidence="7 8" id="KW-0501">Molybdenum cofactor biosynthesis</keyword>
<dbReference type="Gene3D" id="3.90.550.10">
    <property type="entry name" value="Spore Coat Polysaccharide Biosynthesis Protein SpsA, Chain A"/>
    <property type="match status" value="1"/>
</dbReference>
<name>A0A6C0UG63_9EURY</name>
<organism evidence="10 11">
    <name type="scientific">Halogeometricum borinquense</name>
    <dbReference type="NCBI Taxonomy" id="60847"/>
    <lineage>
        <taxon>Archaea</taxon>
        <taxon>Methanobacteriati</taxon>
        <taxon>Methanobacteriota</taxon>
        <taxon>Stenosarchaea group</taxon>
        <taxon>Halobacteria</taxon>
        <taxon>Halobacteriales</taxon>
        <taxon>Haloferacaceae</taxon>
        <taxon>Halogeometricum</taxon>
    </lineage>
</organism>
<dbReference type="InterPro" id="IPR029044">
    <property type="entry name" value="Nucleotide-diphossugar_trans"/>
</dbReference>
<dbReference type="PANTHER" id="PTHR19136:SF81">
    <property type="entry name" value="MOLYBDENUM COFACTOR GUANYLYLTRANSFERASE"/>
    <property type="match status" value="1"/>
</dbReference>
<evidence type="ECO:0000256" key="4">
    <source>
        <dbReference type="ARBA" id="ARBA00022741"/>
    </source>
</evidence>
<feature type="binding site" evidence="8">
    <location>
        <begin position="11"/>
        <end position="13"/>
    </location>
    <ligand>
        <name>GTP</name>
        <dbReference type="ChEBI" id="CHEBI:37565"/>
    </ligand>
</feature>
<dbReference type="InterPro" id="IPR013482">
    <property type="entry name" value="Molybde_CF_guanTrfase"/>
</dbReference>
<keyword evidence="10" id="KW-0548">Nucleotidyltransferase</keyword>
<dbReference type="GO" id="GO:0005525">
    <property type="term" value="F:GTP binding"/>
    <property type="evidence" value="ECO:0007669"/>
    <property type="project" value="UniProtKB-UniRule"/>
</dbReference>
<protein>
    <recommendedName>
        <fullName evidence="8">Probable molybdenum cofactor guanylyltransferase</fullName>
        <shortName evidence="8">MoCo guanylyltransferase</shortName>
        <ecNumber evidence="8">2.7.7.77</ecNumber>
    </recommendedName>
    <alternativeName>
        <fullName evidence="8">GTP:molybdopterin guanylyltransferase</fullName>
    </alternativeName>
    <alternativeName>
        <fullName evidence="8">Mo-MPT guanylyltransferase</fullName>
    </alternativeName>
    <alternativeName>
        <fullName evidence="8">Molybdopterin guanylyltransferase</fullName>
    </alternativeName>
    <alternativeName>
        <fullName evidence="8">Molybdopterin-guanine dinucleotide synthase</fullName>
        <shortName evidence="8">MGD synthase</shortName>
    </alternativeName>
</protein>
<dbReference type="AlphaFoldDB" id="A0A6C0UG63"/>
<dbReference type="PANTHER" id="PTHR19136">
    <property type="entry name" value="MOLYBDENUM COFACTOR GUANYLYLTRANSFERASE"/>
    <property type="match status" value="1"/>
</dbReference>
<evidence type="ECO:0000256" key="1">
    <source>
        <dbReference type="ARBA" id="ARBA00022490"/>
    </source>
</evidence>
<feature type="domain" description="MobA-like NTP transferase" evidence="9">
    <location>
        <begin position="8"/>
        <end position="169"/>
    </location>
</feature>
<comment type="cofactor">
    <cofactor evidence="8">
        <name>Mg(2+)</name>
        <dbReference type="ChEBI" id="CHEBI:18420"/>
    </cofactor>
</comment>
<dbReference type="GeneID" id="44078588"/>
<comment type="similarity">
    <text evidence="8">Belongs to the MobA family.</text>
</comment>
<evidence type="ECO:0000259" key="9">
    <source>
        <dbReference type="Pfam" id="PF12804"/>
    </source>
</evidence>
<comment type="catalytic activity">
    <reaction evidence="8">
        <text>Mo-molybdopterin + GTP + H(+) = Mo-molybdopterin guanine dinucleotide + diphosphate</text>
        <dbReference type="Rhea" id="RHEA:34243"/>
        <dbReference type="ChEBI" id="CHEBI:15378"/>
        <dbReference type="ChEBI" id="CHEBI:33019"/>
        <dbReference type="ChEBI" id="CHEBI:37565"/>
        <dbReference type="ChEBI" id="CHEBI:71302"/>
        <dbReference type="ChEBI" id="CHEBI:71310"/>
        <dbReference type="EC" id="2.7.7.77"/>
    </reaction>
</comment>
<evidence type="ECO:0000256" key="3">
    <source>
        <dbReference type="ARBA" id="ARBA00022723"/>
    </source>
</evidence>
<dbReference type="RefSeq" id="WP_163485610.1">
    <property type="nucleotide sequence ID" value="NZ_CP048739.1"/>
</dbReference>
<dbReference type="Proteomes" id="UP000465846">
    <property type="component" value="Chromosome"/>
</dbReference>
<evidence type="ECO:0000256" key="5">
    <source>
        <dbReference type="ARBA" id="ARBA00022842"/>
    </source>
</evidence>
<dbReference type="Pfam" id="PF12804">
    <property type="entry name" value="NTP_transf_3"/>
    <property type="match status" value="1"/>
</dbReference>
<evidence type="ECO:0000313" key="11">
    <source>
        <dbReference type="Proteomes" id="UP000465846"/>
    </source>
</evidence>
<dbReference type="EMBL" id="CP048739">
    <property type="protein sequence ID" value="QIB73563.1"/>
    <property type="molecule type" value="Genomic_DNA"/>
</dbReference>
<evidence type="ECO:0000256" key="6">
    <source>
        <dbReference type="ARBA" id="ARBA00023134"/>
    </source>
</evidence>
<evidence type="ECO:0000313" key="10">
    <source>
        <dbReference type="EMBL" id="QIB73563.1"/>
    </source>
</evidence>
<dbReference type="SUPFAM" id="SSF53448">
    <property type="entry name" value="Nucleotide-diphospho-sugar transferases"/>
    <property type="match status" value="1"/>
</dbReference>
<feature type="binding site" evidence="8">
    <location>
        <position position="106"/>
    </location>
    <ligand>
        <name>Mg(2+)</name>
        <dbReference type="ChEBI" id="CHEBI:18420"/>
    </ligand>
</feature>
<accession>A0A6C0UG63</accession>
<keyword evidence="1 8" id="KW-0963">Cytoplasm</keyword>
<evidence type="ECO:0000256" key="7">
    <source>
        <dbReference type="ARBA" id="ARBA00023150"/>
    </source>
</evidence>
<keyword evidence="5 8" id="KW-0460">Magnesium</keyword>
<feature type="binding site" evidence="8">
    <location>
        <position position="106"/>
    </location>
    <ligand>
        <name>GTP</name>
        <dbReference type="ChEBI" id="CHEBI:37565"/>
    </ligand>
</feature>
<comment type="domain">
    <text evidence="8">The N-terminal domain determines nucleotide recognition and specific binding, while the C-terminal domain determines the specific binding to the target protein.</text>
</comment>
<feature type="binding site" evidence="8">
    <location>
        <position position="52"/>
    </location>
    <ligand>
        <name>GTP</name>
        <dbReference type="ChEBI" id="CHEBI:37565"/>
    </ligand>
</feature>
<keyword evidence="3 8" id="KW-0479">Metal-binding</keyword>
<dbReference type="InterPro" id="IPR025877">
    <property type="entry name" value="MobA-like_NTP_Trfase"/>
</dbReference>
<evidence type="ECO:0000256" key="2">
    <source>
        <dbReference type="ARBA" id="ARBA00022679"/>
    </source>
</evidence>
<dbReference type="HAMAP" id="MF_00316">
    <property type="entry name" value="MobA"/>
    <property type="match status" value="1"/>
</dbReference>
<keyword evidence="4 8" id="KW-0547">Nucleotide-binding</keyword>
<comment type="subcellular location">
    <subcellularLocation>
        <location evidence="8">Cytoplasm</location>
    </subcellularLocation>
</comment>
<dbReference type="CDD" id="cd02503">
    <property type="entry name" value="MobA"/>
    <property type="match status" value="1"/>
</dbReference>
<dbReference type="GO" id="GO:0046872">
    <property type="term" value="F:metal ion binding"/>
    <property type="evidence" value="ECO:0007669"/>
    <property type="project" value="UniProtKB-KW"/>
</dbReference>